<evidence type="ECO:0000313" key="3">
    <source>
        <dbReference type="Proteomes" id="UP000824890"/>
    </source>
</evidence>
<comment type="similarity">
    <text evidence="1">Belongs to the peptidase S10 family.</text>
</comment>
<gene>
    <name evidence="2" type="ORF">HID58_061673</name>
</gene>
<reference evidence="2 3" key="1">
    <citation type="submission" date="2021-05" db="EMBL/GenBank/DDBJ databases">
        <title>Genome Assembly of Synthetic Allotetraploid Brassica napus Reveals Homoeologous Exchanges between Subgenomes.</title>
        <authorList>
            <person name="Davis J.T."/>
        </authorList>
    </citation>
    <scope>NUCLEOTIDE SEQUENCE [LARGE SCALE GENOMIC DNA]</scope>
    <source>
        <strain evidence="3">cv. Da-Ae</strain>
        <tissue evidence="2">Seedling</tissue>
    </source>
</reference>
<dbReference type="InterPro" id="IPR029058">
    <property type="entry name" value="AB_hydrolase_fold"/>
</dbReference>
<keyword evidence="3" id="KW-1185">Reference proteome</keyword>
<dbReference type="Pfam" id="PF00450">
    <property type="entry name" value="Peptidase_S10"/>
    <property type="match status" value="2"/>
</dbReference>
<dbReference type="Proteomes" id="UP000824890">
    <property type="component" value="Unassembled WGS sequence"/>
</dbReference>
<protein>
    <submittedName>
        <fullName evidence="2">Uncharacterized protein</fullName>
    </submittedName>
</protein>
<feature type="non-terminal residue" evidence="2">
    <location>
        <position position="1"/>
    </location>
</feature>
<evidence type="ECO:0000256" key="1">
    <source>
        <dbReference type="ARBA" id="ARBA00009431"/>
    </source>
</evidence>
<organism evidence="2 3">
    <name type="scientific">Brassica napus</name>
    <name type="common">Rape</name>
    <dbReference type="NCBI Taxonomy" id="3708"/>
    <lineage>
        <taxon>Eukaryota</taxon>
        <taxon>Viridiplantae</taxon>
        <taxon>Streptophyta</taxon>
        <taxon>Embryophyta</taxon>
        <taxon>Tracheophyta</taxon>
        <taxon>Spermatophyta</taxon>
        <taxon>Magnoliopsida</taxon>
        <taxon>eudicotyledons</taxon>
        <taxon>Gunneridae</taxon>
        <taxon>Pentapetalae</taxon>
        <taxon>rosids</taxon>
        <taxon>malvids</taxon>
        <taxon>Brassicales</taxon>
        <taxon>Brassicaceae</taxon>
        <taxon>Brassiceae</taxon>
        <taxon>Brassica</taxon>
    </lineage>
</organism>
<dbReference type="PRINTS" id="PR00724">
    <property type="entry name" value="CRBOXYPTASEC"/>
</dbReference>
<dbReference type="Gene3D" id="3.40.50.1820">
    <property type="entry name" value="alpha/beta hydrolase"/>
    <property type="match status" value="2"/>
</dbReference>
<dbReference type="SUPFAM" id="SSF53474">
    <property type="entry name" value="alpha/beta-Hydrolases"/>
    <property type="match status" value="2"/>
</dbReference>
<dbReference type="EMBL" id="JAGKQM010000014">
    <property type="protein sequence ID" value="KAH0885577.1"/>
    <property type="molecule type" value="Genomic_DNA"/>
</dbReference>
<dbReference type="InterPro" id="IPR001563">
    <property type="entry name" value="Peptidase_S10"/>
</dbReference>
<accession>A0ABQ7ZZU0</accession>
<comment type="caution">
    <text evidence="2">The sequence shown here is derived from an EMBL/GenBank/DDBJ whole genome shotgun (WGS) entry which is preliminary data.</text>
</comment>
<dbReference type="PANTHER" id="PTHR11802:SF366">
    <property type="entry name" value="GENOME ASSEMBLY, CHROMOSOME: A01"/>
    <property type="match status" value="1"/>
</dbReference>
<dbReference type="PANTHER" id="PTHR11802">
    <property type="entry name" value="SERINE PROTEASE FAMILY S10 SERINE CARBOXYPEPTIDASE"/>
    <property type="match status" value="1"/>
</dbReference>
<proteinExistence type="inferred from homology"/>
<name>A0ABQ7ZZU0_BRANA</name>
<evidence type="ECO:0000313" key="2">
    <source>
        <dbReference type="EMBL" id="KAH0885577.1"/>
    </source>
</evidence>
<sequence>NHRIPYDHGMALISGELYESMKTICKGEYRTIDPSNKECFKIVEEYHKCTDGINYKLVIAPLCEDEDTPPDCYDYRYVLNTYWANDESVRKALRINKESKGKWVLCNIEISYNNDIKSSVPYHVNNSISGYPSLIFRYTRTYANRMTFATIKVSPLFVSTHILRRVRFMFLNLLTRVGFACREEGTLQSKNQRSVISCSKGLLFLLIILSGNAVDSTSIIKYLPGFEGPLPFEFETGYIGVGEEEQVQLFYYFIKSERNPEEDPLLLWLSGGPGCSSISGLLYENGPVTVKFEVYNGTLPSLIATTYSWTKISSIIYLDQPVGTGFSYSRTQLASKPSDSGEVKLIHEFLQKWLNKRQEFLSNPFYAGGDSYSGMVLPALVQEISKGNYLCCKPPINLQGYVLGNPVTDIEFDYNHRIPFTHGMALISDELYESMKRICKGEYETVDPSNKECLKLVEEYHKCTDRINYSLVTTPLCEDDPSPDCYDYRYVLTTYWANDESVRRALHINKESKGKWVRCDWDMPYTNDIKSSVPYHMNNSINGYPSLIFSGDHDMYVPSLGTQAWIRSLNYSVTDDWRPWMIGDQIAGEEDTLQSINQKRVISCSKGGSVANLFSNKSKSKSRTGHWDIVRS</sequence>